<sequence>MDVSLKAERRSGGIIATHYLSILINHELGKVPLNIITKNSPFPPTSRICTKEQSCPHSLMKDGEFRFEARADKIHNFIIAFWFLLTKLVTWKCQNLQAIDSAPYNWSWSSRCLNPKHIVNFLNIYNISCESSY</sequence>
<dbReference type="AlphaFoldDB" id="C6TFB6"/>
<name>C6TFB6_SOYBN</name>
<reference evidence="1" key="1">
    <citation type="submission" date="2009-08" db="EMBL/GenBank/DDBJ databases">
        <authorList>
            <person name="Cheung F."/>
            <person name="Xiao Y."/>
            <person name="Chan A."/>
            <person name="Moskal W."/>
            <person name="Town C.D."/>
        </authorList>
    </citation>
    <scope>NUCLEOTIDE SEQUENCE</scope>
</reference>
<proteinExistence type="evidence at transcript level"/>
<protein>
    <submittedName>
        <fullName evidence="1">Uncharacterized protein</fullName>
    </submittedName>
</protein>
<dbReference type="EMBL" id="BT096302">
    <property type="protein sequence ID" value="ACU20518.1"/>
    <property type="molecule type" value="mRNA"/>
</dbReference>
<accession>C6TFB6</accession>
<evidence type="ECO:0000313" key="1">
    <source>
        <dbReference type="EMBL" id="ACU20518.1"/>
    </source>
</evidence>
<organism evidence="1">
    <name type="scientific">Glycine max</name>
    <name type="common">Soybean</name>
    <name type="synonym">Glycine hispida</name>
    <dbReference type="NCBI Taxonomy" id="3847"/>
    <lineage>
        <taxon>Eukaryota</taxon>
        <taxon>Viridiplantae</taxon>
        <taxon>Streptophyta</taxon>
        <taxon>Embryophyta</taxon>
        <taxon>Tracheophyta</taxon>
        <taxon>Spermatophyta</taxon>
        <taxon>Magnoliopsida</taxon>
        <taxon>eudicotyledons</taxon>
        <taxon>Gunneridae</taxon>
        <taxon>Pentapetalae</taxon>
        <taxon>rosids</taxon>
        <taxon>fabids</taxon>
        <taxon>Fabales</taxon>
        <taxon>Fabaceae</taxon>
        <taxon>Papilionoideae</taxon>
        <taxon>50 kb inversion clade</taxon>
        <taxon>NPAAA clade</taxon>
        <taxon>indigoferoid/millettioid clade</taxon>
        <taxon>Phaseoleae</taxon>
        <taxon>Glycine</taxon>
        <taxon>Glycine subgen. Soja</taxon>
    </lineage>
</organism>